<evidence type="ECO:0000256" key="8">
    <source>
        <dbReference type="ARBA" id="ARBA00022898"/>
    </source>
</evidence>
<dbReference type="InterPro" id="IPR036052">
    <property type="entry name" value="TrpB-like_PALP_sf"/>
</dbReference>
<comment type="catalytic activity">
    <reaction evidence="11 12">
        <text>(1S,2R)-1-C-(indol-3-yl)glycerol 3-phosphate + L-serine = D-glyceraldehyde 3-phosphate + L-tryptophan + H2O</text>
        <dbReference type="Rhea" id="RHEA:10532"/>
        <dbReference type="ChEBI" id="CHEBI:15377"/>
        <dbReference type="ChEBI" id="CHEBI:33384"/>
        <dbReference type="ChEBI" id="CHEBI:57912"/>
        <dbReference type="ChEBI" id="CHEBI:58866"/>
        <dbReference type="ChEBI" id="CHEBI:59776"/>
        <dbReference type="EC" id="4.2.1.20"/>
    </reaction>
</comment>
<name>A0A379CDF4_9PAST</name>
<evidence type="ECO:0000313" key="15">
    <source>
        <dbReference type="Proteomes" id="UP000255417"/>
    </source>
</evidence>
<feature type="domain" description="Tryptophan synthase beta chain-like PALP" evidence="13">
    <location>
        <begin position="73"/>
        <end position="397"/>
    </location>
</feature>
<feature type="modified residue" description="N6-(pyridoxal phosphate)lysine" evidence="12">
    <location>
        <position position="107"/>
    </location>
</feature>
<evidence type="ECO:0000313" key="14">
    <source>
        <dbReference type="EMBL" id="SUB59755.1"/>
    </source>
</evidence>
<evidence type="ECO:0000256" key="2">
    <source>
        <dbReference type="ARBA" id="ARBA00002786"/>
    </source>
</evidence>
<keyword evidence="15" id="KW-1185">Reference proteome</keyword>
<dbReference type="InterPro" id="IPR006654">
    <property type="entry name" value="Trp_synth_beta"/>
</dbReference>
<dbReference type="UniPathway" id="UPA00035">
    <property type="reaction ID" value="UER00044"/>
</dbReference>
<dbReference type="AlphaFoldDB" id="A0A379CDF4"/>
<dbReference type="Pfam" id="PF00291">
    <property type="entry name" value="PALP"/>
    <property type="match status" value="1"/>
</dbReference>
<comment type="similarity">
    <text evidence="4 12">Belongs to the TrpB family.</text>
</comment>
<dbReference type="InterPro" id="IPR006653">
    <property type="entry name" value="Trp_synth_b_CS"/>
</dbReference>
<evidence type="ECO:0000256" key="10">
    <source>
        <dbReference type="ARBA" id="ARBA00023239"/>
    </source>
</evidence>
<evidence type="ECO:0000259" key="13">
    <source>
        <dbReference type="Pfam" id="PF00291"/>
    </source>
</evidence>
<evidence type="ECO:0000256" key="1">
    <source>
        <dbReference type="ARBA" id="ARBA00001933"/>
    </source>
</evidence>
<comment type="cofactor">
    <cofactor evidence="1 12">
        <name>pyridoxal 5'-phosphate</name>
        <dbReference type="ChEBI" id="CHEBI:597326"/>
    </cofactor>
</comment>
<comment type="function">
    <text evidence="2 12">The beta subunit is responsible for the synthesis of L-tryptophan from indole and L-serine.</text>
</comment>
<evidence type="ECO:0000256" key="4">
    <source>
        <dbReference type="ARBA" id="ARBA00009982"/>
    </source>
</evidence>
<evidence type="ECO:0000256" key="12">
    <source>
        <dbReference type="HAMAP-Rule" id="MF_00133"/>
    </source>
</evidence>
<dbReference type="GO" id="GO:0004834">
    <property type="term" value="F:tryptophan synthase activity"/>
    <property type="evidence" value="ECO:0007669"/>
    <property type="project" value="UniProtKB-UniRule"/>
</dbReference>
<dbReference type="PANTHER" id="PTHR48077">
    <property type="entry name" value="TRYPTOPHAN SYNTHASE-RELATED"/>
    <property type="match status" value="1"/>
</dbReference>
<reference evidence="14 15" key="1">
    <citation type="submission" date="2018-06" db="EMBL/GenBank/DDBJ databases">
        <authorList>
            <consortium name="Pathogen Informatics"/>
            <person name="Doyle S."/>
        </authorList>
    </citation>
    <scope>NUCLEOTIDE SEQUENCE [LARGE SCALE GENOMIC DNA]</scope>
    <source>
        <strain evidence="14 15">NCTC12872</strain>
    </source>
</reference>
<dbReference type="OrthoDB" id="9766131at2"/>
<dbReference type="EC" id="4.2.1.20" evidence="12"/>
<gene>
    <name evidence="12 14" type="primary">trpB</name>
    <name evidence="14" type="ORF">NCTC12872_01800</name>
</gene>
<dbReference type="RefSeq" id="WP_115316210.1">
    <property type="nucleotide sequence ID" value="NZ_LWIF01000001.1"/>
</dbReference>
<keyword evidence="10 12" id="KW-0456">Lyase</keyword>
<dbReference type="InterPro" id="IPR001926">
    <property type="entry name" value="TrpB-like_PALP"/>
</dbReference>
<evidence type="ECO:0000256" key="6">
    <source>
        <dbReference type="ARBA" id="ARBA00022605"/>
    </source>
</evidence>
<dbReference type="Proteomes" id="UP000255417">
    <property type="component" value="Unassembled WGS sequence"/>
</dbReference>
<protein>
    <recommendedName>
        <fullName evidence="12">Tryptophan synthase beta chain</fullName>
        <ecNumber evidence="12">4.2.1.20</ecNumber>
    </recommendedName>
</protein>
<dbReference type="Gene3D" id="3.40.50.1100">
    <property type="match status" value="2"/>
</dbReference>
<dbReference type="PIRSF" id="PIRSF001413">
    <property type="entry name" value="Trp_syn_beta"/>
    <property type="match status" value="1"/>
</dbReference>
<organism evidence="14 15">
    <name type="scientific">Phocoenobacter uteri</name>
    <dbReference type="NCBI Taxonomy" id="146806"/>
    <lineage>
        <taxon>Bacteria</taxon>
        <taxon>Pseudomonadati</taxon>
        <taxon>Pseudomonadota</taxon>
        <taxon>Gammaproteobacteria</taxon>
        <taxon>Pasteurellales</taxon>
        <taxon>Pasteurellaceae</taxon>
        <taxon>Phocoenobacter</taxon>
    </lineage>
</organism>
<accession>A0A379CDF4</accession>
<dbReference type="SUPFAM" id="SSF53686">
    <property type="entry name" value="Tryptophan synthase beta subunit-like PLP-dependent enzymes"/>
    <property type="match status" value="1"/>
</dbReference>
<keyword evidence="9 12" id="KW-0057">Aromatic amino acid biosynthesis</keyword>
<comment type="subunit">
    <text evidence="5 12">Tetramer of two alpha and two beta chains.</text>
</comment>
<dbReference type="EMBL" id="UGTA01000001">
    <property type="protein sequence ID" value="SUB59755.1"/>
    <property type="molecule type" value="Genomic_DNA"/>
</dbReference>
<dbReference type="NCBIfam" id="TIGR00263">
    <property type="entry name" value="trpB"/>
    <property type="match status" value="1"/>
</dbReference>
<dbReference type="PANTHER" id="PTHR48077:SF3">
    <property type="entry name" value="TRYPTOPHAN SYNTHASE"/>
    <property type="match status" value="1"/>
</dbReference>
<dbReference type="InterPro" id="IPR023026">
    <property type="entry name" value="Trp_synth_beta/beta-like"/>
</dbReference>
<proteinExistence type="inferred from homology"/>
<dbReference type="HAMAP" id="MF_00133">
    <property type="entry name" value="Trp_synth_beta"/>
    <property type="match status" value="1"/>
</dbReference>
<sequence length="412" mass="44361">MTTHQNNTTQNIGYALAPIILPDDNGFFGEFGGKIQHPELAKALQEIEQGFRELIQEPEFHAEMQRLRQTFVGRPSPIYHARRLSEHCGGAQIYLKREDLNHTGAHKINHCLGEVLLAKKLGKTKVIAETGAGQHGVALATAAALMGLKCEIHMGIVDIQKEAPNVSRMKILGAKLVPVSEGAGTLKEAVDSAFNAYLKELDTSLFAIGSVVGPAPYPEMVSYFQSIVGSEARAQFLEMTNQLPDKVIACIGGGSNAIGLFSGFITDENVDKVGVEPAGKGLDTPYHAATMTKGVKGEIQGFKCYVLLDENGNPAPVHSIASGLDYPGVGPVHSYLKDTKQAFYESATDDECLDAFMALSRFEGIIPALESSHAVAYAMKIAPTLPKEAKLLVNLSGRGDKDIDFILSKIEL</sequence>
<keyword evidence="8 12" id="KW-0663">Pyridoxal phosphate</keyword>
<keyword evidence="6 12" id="KW-0028">Amino-acid biosynthesis</keyword>
<comment type="pathway">
    <text evidence="3 12">Amino-acid biosynthesis; L-tryptophan biosynthesis; L-tryptophan from chorismate: step 5/5.</text>
</comment>
<dbReference type="PROSITE" id="PS00168">
    <property type="entry name" value="TRP_SYNTHASE_BETA"/>
    <property type="match status" value="1"/>
</dbReference>
<dbReference type="FunFam" id="3.40.50.1100:FF:000004">
    <property type="entry name" value="Tryptophan synthase beta chain"/>
    <property type="match status" value="1"/>
</dbReference>
<evidence type="ECO:0000256" key="7">
    <source>
        <dbReference type="ARBA" id="ARBA00022822"/>
    </source>
</evidence>
<keyword evidence="7 12" id="KW-0822">Tryptophan biosynthesis</keyword>
<evidence type="ECO:0000256" key="5">
    <source>
        <dbReference type="ARBA" id="ARBA00011270"/>
    </source>
</evidence>
<dbReference type="GO" id="GO:0005737">
    <property type="term" value="C:cytoplasm"/>
    <property type="evidence" value="ECO:0007669"/>
    <property type="project" value="TreeGrafter"/>
</dbReference>
<evidence type="ECO:0000256" key="11">
    <source>
        <dbReference type="ARBA" id="ARBA00049047"/>
    </source>
</evidence>
<dbReference type="CDD" id="cd06446">
    <property type="entry name" value="Trp-synth_B"/>
    <property type="match status" value="1"/>
</dbReference>
<evidence type="ECO:0000256" key="3">
    <source>
        <dbReference type="ARBA" id="ARBA00004733"/>
    </source>
</evidence>
<evidence type="ECO:0000256" key="9">
    <source>
        <dbReference type="ARBA" id="ARBA00023141"/>
    </source>
</evidence>